<dbReference type="AlphaFoldDB" id="A0AAW9A7S1"/>
<organism evidence="1 2">
    <name type="scientific">Sporosarcina thermotolerans</name>
    <dbReference type="NCBI Taxonomy" id="633404"/>
    <lineage>
        <taxon>Bacteria</taxon>
        <taxon>Bacillati</taxon>
        <taxon>Bacillota</taxon>
        <taxon>Bacilli</taxon>
        <taxon>Bacillales</taxon>
        <taxon>Caryophanaceae</taxon>
        <taxon>Sporosarcina</taxon>
    </lineage>
</organism>
<name>A0AAW9A7S1_9BACL</name>
<sequence length="49" mass="5575">MMPEREPLAQLNDEQMKALSAFEKELGVTLVAYESLFDDSKDQIIESDV</sequence>
<protein>
    <submittedName>
        <fullName evidence="1">Uncharacterized protein</fullName>
    </submittedName>
</protein>
<comment type="caution">
    <text evidence="1">The sequence shown here is derived from an EMBL/GenBank/DDBJ whole genome shotgun (WGS) entry which is preliminary data.</text>
</comment>
<keyword evidence="2" id="KW-1185">Reference proteome</keyword>
<reference evidence="1 2" key="1">
    <citation type="submission" date="2023-06" db="EMBL/GenBank/DDBJ databases">
        <title>Sporosarcina sp. nov., isolated from Korean traditional fermented seafood 'Jeotgal'.</title>
        <authorList>
            <person name="Yang A.I."/>
            <person name="Shin N.-R."/>
        </authorList>
    </citation>
    <scope>NUCLEOTIDE SEQUENCE [LARGE SCALE GENOMIC DNA]</scope>
    <source>
        <strain evidence="1 2">KCTC43456</strain>
    </source>
</reference>
<evidence type="ECO:0000313" key="2">
    <source>
        <dbReference type="Proteomes" id="UP001271648"/>
    </source>
</evidence>
<gene>
    <name evidence="1" type="ORF">QTL97_06925</name>
</gene>
<evidence type="ECO:0000313" key="1">
    <source>
        <dbReference type="EMBL" id="MDW0116663.1"/>
    </source>
</evidence>
<proteinExistence type="predicted"/>
<dbReference type="EMBL" id="JAUBDJ010000003">
    <property type="protein sequence ID" value="MDW0116663.1"/>
    <property type="molecule type" value="Genomic_DNA"/>
</dbReference>
<dbReference type="RefSeq" id="WP_283733576.1">
    <property type="nucleotide sequence ID" value="NZ_CP125968.1"/>
</dbReference>
<accession>A0AAW9A7S1</accession>
<dbReference type="Proteomes" id="UP001271648">
    <property type="component" value="Unassembled WGS sequence"/>
</dbReference>